<evidence type="ECO:0000256" key="11">
    <source>
        <dbReference type="ARBA" id="ARBA00023284"/>
    </source>
</evidence>
<feature type="transmembrane region" description="Helical" evidence="13">
    <location>
        <begin position="109"/>
        <end position="134"/>
    </location>
</feature>
<keyword evidence="4 12" id="KW-0812">Transmembrane</keyword>
<comment type="function">
    <text evidence="12">Required for disulfide bond formation in some proteins.</text>
</comment>
<keyword evidence="9 12" id="KW-1015">Disulfide bond</keyword>
<evidence type="ECO:0000313" key="14">
    <source>
        <dbReference type="EMBL" id="KHF40925.1"/>
    </source>
</evidence>
<evidence type="ECO:0000256" key="4">
    <source>
        <dbReference type="ARBA" id="ARBA00022692"/>
    </source>
</evidence>
<name>A0A0B0II26_9BACI</name>
<dbReference type="eggNOG" id="COG1495">
    <property type="taxonomic scope" value="Bacteria"/>
</dbReference>
<evidence type="ECO:0000256" key="5">
    <source>
        <dbReference type="ARBA" id="ARBA00022982"/>
    </source>
</evidence>
<accession>A0A0B0II26</accession>
<evidence type="ECO:0000256" key="1">
    <source>
        <dbReference type="ARBA" id="ARBA00004141"/>
    </source>
</evidence>
<evidence type="ECO:0000256" key="12">
    <source>
        <dbReference type="HAMAP-Rule" id="MF_00287"/>
    </source>
</evidence>
<keyword evidence="8 12" id="KW-0472">Membrane</keyword>
<keyword evidence="7 12" id="KW-0560">Oxidoreductase</keyword>
<feature type="transmembrane region" description="Helical" evidence="13">
    <location>
        <begin position="7"/>
        <end position="27"/>
    </location>
</feature>
<dbReference type="HAMAP" id="MF_00287">
    <property type="entry name" value="BdbC"/>
    <property type="match status" value="1"/>
</dbReference>
<keyword evidence="5 12" id="KW-0249">Electron transport</keyword>
<dbReference type="Proteomes" id="UP000030832">
    <property type="component" value="Unassembled WGS sequence"/>
</dbReference>
<comment type="subcellular location">
    <subcellularLocation>
        <location evidence="12">Cell membrane</location>
        <topology evidence="12">Multi-pass membrane protein</topology>
    </subcellularLocation>
    <subcellularLocation>
        <location evidence="1">Membrane</location>
        <topology evidence="1">Multi-pass membrane protein</topology>
    </subcellularLocation>
</comment>
<feature type="transmembrane region" description="Helical" evidence="13">
    <location>
        <begin position="64"/>
        <end position="83"/>
    </location>
</feature>
<dbReference type="PIRSF" id="PIRSF036659">
    <property type="entry name" value="BdbC"/>
    <property type="match status" value="1"/>
</dbReference>
<keyword evidence="11 12" id="KW-0676">Redox-active center</keyword>
<dbReference type="PANTHER" id="PTHR43469:SF1">
    <property type="entry name" value="SPBETA PROPHAGE-DERIVED DISULFIDE BOND FORMATION PROTEIN B"/>
    <property type="match status" value="1"/>
</dbReference>
<dbReference type="GO" id="GO:0006457">
    <property type="term" value="P:protein folding"/>
    <property type="evidence" value="ECO:0007669"/>
    <property type="project" value="InterPro"/>
</dbReference>
<sequence length="142" mass="16006">MKKQVENLSIVAWVTALVATLGSLYFSQVRMYEPCTLCWYQRIVMYPLVIIFIIGIIKKDATVALYSAVLSFIGMGLSSYHYMLQKVPVFTQSAPACGRVPCTGAYINWFGFVTIPFLAMTAFIIIFVCSLFMLKLTKEDSK</sequence>
<evidence type="ECO:0000256" key="7">
    <source>
        <dbReference type="ARBA" id="ARBA00023002"/>
    </source>
</evidence>
<dbReference type="NCBIfam" id="NF002849">
    <property type="entry name" value="PRK03113.1"/>
    <property type="match status" value="1"/>
</dbReference>
<proteinExistence type="inferred from homology"/>
<dbReference type="InterPro" id="IPR012187">
    <property type="entry name" value="Disulphide_bond_form_BdbC"/>
</dbReference>
<dbReference type="GO" id="GO:0005886">
    <property type="term" value="C:plasma membrane"/>
    <property type="evidence" value="ECO:0007669"/>
    <property type="project" value="UniProtKB-SubCell"/>
</dbReference>
<evidence type="ECO:0000256" key="9">
    <source>
        <dbReference type="ARBA" id="ARBA00023157"/>
    </source>
</evidence>
<keyword evidence="6 12" id="KW-1133">Transmembrane helix</keyword>
<gene>
    <name evidence="12" type="primary">bdbC</name>
    <name evidence="14" type="ORF">LQ50_05915</name>
</gene>
<organism evidence="14 15">
    <name type="scientific">Halalkalibacter okhensis</name>
    <dbReference type="NCBI Taxonomy" id="333138"/>
    <lineage>
        <taxon>Bacteria</taxon>
        <taxon>Bacillati</taxon>
        <taxon>Bacillota</taxon>
        <taxon>Bacilli</taxon>
        <taxon>Bacillales</taxon>
        <taxon>Bacillaceae</taxon>
        <taxon>Halalkalibacter</taxon>
    </lineage>
</organism>
<dbReference type="EMBL" id="JRJU01000005">
    <property type="protein sequence ID" value="KHF40925.1"/>
    <property type="molecule type" value="Genomic_DNA"/>
</dbReference>
<dbReference type="Pfam" id="PF02600">
    <property type="entry name" value="DsbB"/>
    <property type="match status" value="1"/>
</dbReference>
<keyword evidence="12" id="KW-1003">Cell membrane</keyword>
<feature type="transmembrane region" description="Helical" evidence="13">
    <location>
        <begin position="39"/>
        <end position="57"/>
    </location>
</feature>
<evidence type="ECO:0000313" key="15">
    <source>
        <dbReference type="Proteomes" id="UP000030832"/>
    </source>
</evidence>
<dbReference type="RefSeq" id="WP_034626930.1">
    <property type="nucleotide sequence ID" value="NZ_JRJU01000005.1"/>
</dbReference>
<dbReference type="PANTHER" id="PTHR43469">
    <property type="entry name" value="DISULFIDE FORMATION PROTEIN-RELATED"/>
    <property type="match status" value="1"/>
</dbReference>
<protein>
    <recommendedName>
        <fullName evidence="12">Probable disulfide formation protein</fullName>
    </recommendedName>
    <alternativeName>
        <fullName evidence="12">Disulfide oxidoreductase</fullName>
    </alternativeName>
    <alternativeName>
        <fullName evidence="12">Thiol-disulfide oxidoreductase</fullName>
    </alternativeName>
</protein>
<dbReference type="SUPFAM" id="SSF158442">
    <property type="entry name" value="DsbB-like"/>
    <property type="match status" value="1"/>
</dbReference>
<keyword evidence="15" id="KW-1185">Reference proteome</keyword>
<evidence type="ECO:0000256" key="6">
    <source>
        <dbReference type="ARBA" id="ARBA00022989"/>
    </source>
</evidence>
<dbReference type="Gene3D" id="1.20.1550.10">
    <property type="entry name" value="DsbB-like"/>
    <property type="match status" value="1"/>
</dbReference>
<dbReference type="GO" id="GO:0015035">
    <property type="term" value="F:protein-disulfide reductase activity"/>
    <property type="evidence" value="ECO:0007669"/>
    <property type="project" value="UniProtKB-UniRule"/>
</dbReference>
<dbReference type="InterPro" id="IPR023380">
    <property type="entry name" value="DsbB-like_sf"/>
</dbReference>
<reference evidence="14 15" key="1">
    <citation type="submission" date="2014-09" db="EMBL/GenBank/DDBJ databases">
        <title>Genome sequencing and annotation of Bacillus Okhensis strain Kh10-101T.</title>
        <authorList>
            <person name="Prakash J.S."/>
        </authorList>
    </citation>
    <scope>NUCLEOTIDE SEQUENCE [LARGE SCALE GENOMIC DNA]</scope>
    <source>
        <strain evidence="15">Kh10-101T</strain>
    </source>
</reference>
<evidence type="ECO:0000256" key="2">
    <source>
        <dbReference type="ARBA" id="ARBA00007602"/>
    </source>
</evidence>
<keyword evidence="3 12" id="KW-0813">Transport</keyword>
<feature type="disulfide bond" description="Redox-active" evidence="12">
    <location>
        <begin position="35"/>
        <end position="38"/>
    </location>
</feature>
<comment type="similarity">
    <text evidence="2 12">Belongs to the DsbB family. BdbC subfamily.</text>
</comment>
<comment type="caution">
    <text evidence="14">The sequence shown here is derived from an EMBL/GenBank/DDBJ whole genome shotgun (WGS) entry which is preliminary data.</text>
</comment>
<evidence type="ECO:0000256" key="13">
    <source>
        <dbReference type="SAM" id="Phobius"/>
    </source>
</evidence>
<dbReference type="InterPro" id="IPR003752">
    <property type="entry name" value="DiS_bond_form_DsbB/BdbC"/>
</dbReference>
<evidence type="ECO:0000256" key="3">
    <source>
        <dbReference type="ARBA" id="ARBA00022448"/>
    </source>
</evidence>
<evidence type="ECO:0000256" key="10">
    <source>
        <dbReference type="ARBA" id="ARBA00023186"/>
    </source>
</evidence>
<comment type="caution">
    <text evidence="12">Lacks conserved residue(s) required for the propagation of feature annotation.</text>
</comment>
<dbReference type="STRING" id="333138.LQ50_05915"/>
<dbReference type="AlphaFoldDB" id="A0A0B0II26"/>
<keyword evidence="10 12" id="KW-0143">Chaperone</keyword>
<dbReference type="OrthoDB" id="158402at2"/>
<evidence type="ECO:0000256" key="8">
    <source>
        <dbReference type="ARBA" id="ARBA00023136"/>
    </source>
</evidence>